<accession>A0A816HMZ9</accession>
<evidence type="ECO:0000313" key="2">
    <source>
        <dbReference type="Proteomes" id="UP000663828"/>
    </source>
</evidence>
<evidence type="ECO:0000313" key="1">
    <source>
        <dbReference type="EMBL" id="CAF1689881.1"/>
    </source>
</evidence>
<organism evidence="1 2">
    <name type="scientific">Adineta ricciae</name>
    <name type="common">Rotifer</name>
    <dbReference type="NCBI Taxonomy" id="249248"/>
    <lineage>
        <taxon>Eukaryota</taxon>
        <taxon>Metazoa</taxon>
        <taxon>Spiralia</taxon>
        <taxon>Gnathifera</taxon>
        <taxon>Rotifera</taxon>
        <taxon>Eurotatoria</taxon>
        <taxon>Bdelloidea</taxon>
        <taxon>Adinetida</taxon>
        <taxon>Adinetidae</taxon>
        <taxon>Adineta</taxon>
    </lineage>
</organism>
<dbReference type="Proteomes" id="UP000663828">
    <property type="component" value="Unassembled WGS sequence"/>
</dbReference>
<dbReference type="AlphaFoldDB" id="A0A816HMZ9"/>
<feature type="non-terminal residue" evidence="1">
    <location>
        <position position="68"/>
    </location>
</feature>
<sequence length="68" mass="7966">MIFRECISPIIQLKPVKIDDDGGISIIKSHDSSIAHHLTLFFFNKIPLWDNLLPGRYDLTCQMRLRRQ</sequence>
<gene>
    <name evidence="1" type="ORF">XAT740_LOCUS63494</name>
</gene>
<comment type="caution">
    <text evidence="1">The sequence shown here is derived from an EMBL/GenBank/DDBJ whole genome shotgun (WGS) entry which is preliminary data.</text>
</comment>
<protein>
    <submittedName>
        <fullName evidence="1">Uncharacterized protein</fullName>
    </submittedName>
</protein>
<proteinExistence type="predicted"/>
<reference evidence="1" key="1">
    <citation type="submission" date="2021-02" db="EMBL/GenBank/DDBJ databases">
        <authorList>
            <person name="Nowell W R."/>
        </authorList>
    </citation>
    <scope>NUCLEOTIDE SEQUENCE</scope>
</reference>
<keyword evidence="2" id="KW-1185">Reference proteome</keyword>
<dbReference type="EMBL" id="CAJNOR010019728">
    <property type="protein sequence ID" value="CAF1689881.1"/>
    <property type="molecule type" value="Genomic_DNA"/>
</dbReference>
<name>A0A816HMZ9_ADIRI</name>